<evidence type="ECO:0000313" key="1">
    <source>
        <dbReference type="EMBL" id="EDX76479.1"/>
    </source>
</evidence>
<sequence>MFISANGLPLHRDYRCFGSSMTGAIAEFLPVNCINRQTRS</sequence>
<protein>
    <submittedName>
        <fullName evidence="1">Uncharacterized protein</fullName>
    </submittedName>
</protein>
<reference evidence="1 2" key="1">
    <citation type="submission" date="2008-07" db="EMBL/GenBank/DDBJ databases">
        <authorList>
            <person name="Tandeau de Marsac N."/>
            <person name="Ferriera S."/>
            <person name="Johnson J."/>
            <person name="Kravitz S."/>
            <person name="Beeson K."/>
            <person name="Sutton G."/>
            <person name="Rogers Y.-H."/>
            <person name="Friedman R."/>
            <person name="Frazier M."/>
            <person name="Venter J.C."/>
        </authorList>
    </citation>
    <scope>NUCLEOTIDE SEQUENCE [LARGE SCALE GENOMIC DNA]</scope>
    <source>
        <strain evidence="1 2">PCC 7420</strain>
    </source>
</reference>
<accession>B4VN56</accession>
<dbReference type="HOGENOM" id="CLU_3287964_0_0_3"/>
<dbReference type="STRING" id="118168.MC7420_4735"/>
<dbReference type="Proteomes" id="UP000003835">
    <property type="component" value="Unassembled WGS sequence"/>
</dbReference>
<keyword evidence="2" id="KW-1185">Reference proteome</keyword>
<evidence type="ECO:0000313" key="2">
    <source>
        <dbReference type="Proteomes" id="UP000003835"/>
    </source>
</evidence>
<name>B4VN56_9CYAN</name>
<proteinExistence type="predicted"/>
<organism evidence="1 2">
    <name type="scientific">Coleofasciculus chthonoplastes PCC 7420</name>
    <dbReference type="NCBI Taxonomy" id="118168"/>
    <lineage>
        <taxon>Bacteria</taxon>
        <taxon>Bacillati</taxon>
        <taxon>Cyanobacteriota</taxon>
        <taxon>Cyanophyceae</taxon>
        <taxon>Coleofasciculales</taxon>
        <taxon>Coleofasciculaceae</taxon>
        <taxon>Coleofasciculus</taxon>
    </lineage>
</organism>
<dbReference type="AlphaFoldDB" id="B4VN56"/>
<dbReference type="EMBL" id="DS989846">
    <property type="protein sequence ID" value="EDX76479.1"/>
    <property type="molecule type" value="Genomic_DNA"/>
</dbReference>
<gene>
    <name evidence="1" type="ORF">MC7420_4735</name>
</gene>